<sequence>EVENVNTKDDNSSKEIKDEKEEFQLNWMHLTEINSNIIINYFSELGSYNIDLNFDWINDAKQYYSSTNIIDVDTFLRCTSSSFRVERNSNIAINTVNYEMLNKNQKKQEQKNHILLEQFKSSFIKWSELNLNHPYLEGWIFKLSIAKIFAMHIGDYNSKIADSDVVKSLEAQLLLAKGVYNGLLSFLVAVFIAFDNYKKPTITTLDSVKVMPIIPIQCI</sequence>
<dbReference type="AlphaFoldDB" id="A0A9N9D4W8"/>
<comment type="caution">
    <text evidence="1">The sequence shown here is derived from an EMBL/GenBank/DDBJ whole genome shotgun (WGS) entry which is preliminary data.</text>
</comment>
<evidence type="ECO:0000313" key="2">
    <source>
        <dbReference type="Proteomes" id="UP000789759"/>
    </source>
</evidence>
<dbReference type="Proteomes" id="UP000789759">
    <property type="component" value="Unassembled WGS sequence"/>
</dbReference>
<reference evidence="1" key="1">
    <citation type="submission" date="2021-06" db="EMBL/GenBank/DDBJ databases">
        <authorList>
            <person name="Kallberg Y."/>
            <person name="Tangrot J."/>
            <person name="Rosling A."/>
        </authorList>
    </citation>
    <scope>NUCLEOTIDE SEQUENCE</scope>
    <source>
        <strain evidence="1">FL966</strain>
    </source>
</reference>
<feature type="non-terminal residue" evidence="1">
    <location>
        <position position="219"/>
    </location>
</feature>
<proteinExistence type="predicted"/>
<evidence type="ECO:0000313" key="1">
    <source>
        <dbReference type="EMBL" id="CAG8627046.1"/>
    </source>
</evidence>
<name>A0A9N9D4W8_9GLOM</name>
<protein>
    <submittedName>
        <fullName evidence="1">2885_t:CDS:1</fullName>
    </submittedName>
</protein>
<accession>A0A9N9D4W8</accession>
<dbReference type="OrthoDB" id="5578775at2759"/>
<gene>
    <name evidence="1" type="ORF">CPELLU_LOCUS8206</name>
</gene>
<dbReference type="EMBL" id="CAJVQA010005741">
    <property type="protein sequence ID" value="CAG8627046.1"/>
    <property type="molecule type" value="Genomic_DNA"/>
</dbReference>
<keyword evidence="2" id="KW-1185">Reference proteome</keyword>
<organism evidence="1 2">
    <name type="scientific">Cetraspora pellucida</name>
    <dbReference type="NCBI Taxonomy" id="1433469"/>
    <lineage>
        <taxon>Eukaryota</taxon>
        <taxon>Fungi</taxon>
        <taxon>Fungi incertae sedis</taxon>
        <taxon>Mucoromycota</taxon>
        <taxon>Glomeromycotina</taxon>
        <taxon>Glomeromycetes</taxon>
        <taxon>Diversisporales</taxon>
        <taxon>Gigasporaceae</taxon>
        <taxon>Cetraspora</taxon>
    </lineage>
</organism>